<dbReference type="CDD" id="cd00754">
    <property type="entry name" value="Ubl_MoaD"/>
    <property type="match status" value="1"/>
</dbReference>
<dbReference type="Proteomes" id="UP001317963">
    <property type="component" value="Chromosome"/>
</dbReference>
<dbReference type="SUPFAM" id="SSF54285">
    <property type="entry name" value="MoaD/ThiS"/>
    <property type="match status" value="1"/>
</dbReference>
<dbReference type="InterPro" id="IPR012675">
    <property type="entry name" value="Beta-grasp_dom_sf"/>
</dbReference>
<proteinExistence type="predicted"/>
<evidence type="ECO:0000313" key="1">
    <source>
        <dbReference type="EMBL" id="UZP74819.1"/>
    </source>
</evidence>
<sequence>MTITVKFFSLIREAVETEQLSLELDASMSTVAGLKETLGARGEAWVEALSHPNLIQAVNQRVVFQEEAINDGDEIAFFPPMTGG</sequence>
<dbReference type="InterPro" id="IPR003749">
    <property type="entry name" value="ThiS/MoaD-like"/>
</dbReference>
<accession>A0ABY6Q882</accession>
<gene>
    <name evidence="1" type="primary">moaD</name>
    <name evidence="1" type="ORF">E0F26_08755</name>
</gene>
<dbReference type="NCBIfam" id="TIGR01682">
    <property type="entry name" value="moaD"/>
    <property type="match status" value="1"/>
</dbReference>
<protein>
    <submittedName>
        <fullName evidence="1">Molybdopterin converting factor subunit 1</fullName>
    </submittedName>
</protein>
<dbReference type="EMBL" id="CP036501">
    <property type="protein sequence ID" value="UZP74819.1"/>
    <property type="molecule type" value="Genomic_DNA"/>
</dbReference>
<keyword evidence="2" id="KW-1185">Reference proteome</keyword>
<dbReference type="InterPro" id="IPR016155">
    <property type="entry name" value="Mopterin_synth/thiamin_S_b"/>
</dbReference>
<dbReference type="Gene3D" id="3.10.20.30">
    <property type="match status" value="1"/>
</dbReference>
<dbReference type="Pfam" id="PF02597">
    <property type="entry name" value="ThiS"/>
    <property type="match status" value="1"/>
</dbReference>
<dbReference type="RefSeq" id="WP_279241282.1">
    <property type="nucleotide sequence ID" value="NZ_CP036501.1"/>
</dbReference>
<evidence type="ECO:0000313" key="2">
    <source>
        <dbReference type="Proteomes" id="UP001317963"/>
    </source>
</evidence>
<reference evidence="1 2" key="1">
    <citation type="submission" date="2019-02" db="EMBL/GenBank/DDBJ databases">
        <title>Halieaceae_genomes.</title>
        <authorList>
            <person name="Li S.-H."/>
        </authorList>
    </citation>
    <scope>NUCLEOTIDE SEQUENCE [LARGE SCALE GENOMIC DNA]</scope>
    <source>
        <strain evidence="1 2">JH123</strain>
    </source>
</reference>
<name>A0ABY6Q882_9GAMM</name>
<organism evidence="1 2">
    <name type="scientific">Candidatus Paraluminiphilus aquimaris</name>
    <dbReference type="NCBI Taxonomy" id="2518994"/>
    <lineage>
        <taxon>Bacteria</taxon>
        <taxon>Pseudomonadati</taxon>
        <taxon>Pseudomonadota</taxon>
        <taxon>Gammaproteobacteria</taxon>
        <taxon>Cellvibrionales</taxon>
        <taxon>Halieaceae</taxon>
        <taxon>Candidatus Paraluminiphilus</taxon>
    </lineage>
</organism>